<evidence type="ECO:0000313" key="4">
    <source>
        <dbReference type="Ensembl" id="ENSMZEP00005015328.1"/>
    </source>
</evidence>
<organism evidence="4 5">
    <name type="scientific">Maylandia zebra</name>
    <name type="common">zebra mbuna</name>
    <dbReference type="NCBI Taxonomy" id="106582"/>
    <lineage>
        <taxon>Eukaryota</taxon>
        <taxon>Metazoa</taxon>
        <taxon>Chordata</taxon>
        <taxon>Craniata</taxon>
        <taxon>Vertebrata</taxon>
        <taxon>Euteleostomi</taxon>
        <taxon>Actinopterygii</taxon>
        <taxon>Neopterygii</taxon>
        <taxon>Teleostei</taxon>
        <taxon>Neoteleostei</taxon>
        <taxon>Acanthomorphata</taxon>
        <taxon>Ovalentaria</taxon>
        <taxon>Cichlomorphae</taxon>
        <taxon>Cichliformes</taxon>
        <taxon>Cichlidae</taxon>
        <taxon>African cichlids</taxon>
        <taxon>Pseudocrenilabrinae</taxon>
        <taxon>Haplochromini</taxon>
        <taxon>Maylandia</taxon>
        <taxon>Maylandia zebra complex</taxon>
    </lineage>
</organism>
<dbReference type="PANTHER" id="PTHR23268">
    <property type="entry name" value="T-CELL RECEPTOR BETA CHAIN"/>
    <property type="match status" value="1"/>
</dbReference>
<feature type="domain" description="Ig-like" evidence="3">
    <location>
        <begin position="25"/>
        <end position="112"/>
    </location>
</feature>
<dbReference type="Pfam" id="PF07686">
    <property type="entry name" value="V-set"/>
    <property type="match status" value="1"/>
</dbReference>
<protein>
    <recommendedName>
        <fullName evidence="3">Ig-like domain-containing protein</fullName>
    </recommendedName>
</protein>
<dbReference type="GeneTree" id="ENSGT01150000287160"/>
<dbReference type="AlphaFoldDB" id="A0A3P9BZC5"/>
<dbReference type="InterPro" id="IPR013106">
    <property type="entry name" value="Ig_V-set"/>
</dbReference>
<dbReference type="SMART" id="SM00406">
    <property type="entry name" value="IGv"/>
    <property type="match status" value="1"/>
</dbReference>
<keyword evidence="2" id="KW-0391">Immunity</keyword>
<dbReference type="InterPro" id="IPR007110">
    <property type="entry name" value="Ig-like_dom"/>
</dbReference>
<dbReference type="GO" id="GO:0005886">
    <property type="term" value="C:plasma membrane"/>
    <property type="evidence" value="ECO:0007669"/>
    <property type="project" value="TreeGrafter"/>
</dbReference>
<reference evidence="4" key="3">
    <citation type="submission" date="2025-09" db="UniProtKB">
        <authorList>
            <consortium name="Ensembl"/>
        </authorList>
    </citation>
    <scope>IDENTIFICATION</scope>
</reference>
<dbReference type="PROSITE" id="PS50835">
    <property type="entry name" value="IG_LIKE"/>
    <property type="match status" value="1"/>
</dbReference>
<name>A0A3P9BZC5_9CICH</name>
<reference evidence="4 5" key="1">
    <citation type="journal article" date="2014" name="Nature">
        <title>The genomic substrate for adaptive radiation in African cichlid fish.</title>
        <authorList>
            <person name="Brawand D."/>
            <person name="Wagner C.E."/>
            <person name="Li Y.I."/>
            <person name="Malinsky M."/>
            <person name="Keller I."/>
            <person name="Fan S."/>
            <person name="Simakov O."/>
            <person name="Ng A.Y."/>
            <person name="Lim Z.W."/>
            <person name="Bezault E."/>
            <person name="Turner-Maier J."/>
            <person name="Johnson J."/>
            <person name="Alcazar R."/>
            <person name="Noh H.J."/>
            <person name="Russell P."/>
            <person name="Aken B."/>
            <person name="Alfoldi J."/>
            <person name="Amemiya C."/>
            <person name="Azzouzi N."/>
            <person name="Baroiller J.F."/>
            <person name="Barloy-Hubler F."/>
            <person name="Berlin A."/>
            <person name="Bloomquist R."/>
            <person name="Carleton K.L."/>
            <person name="Conte M.A."/>
            <person name="D'Cotta H."/>
            <person name="Eshel O."/>
            <person name="Gaffney L."/>
            <person name="Galibert F."/>
            <person name="Gante H.F."/>
            <person name="Gnerre S."/>
            <person name="Greuter L."/>
            <person name="Guyon R."/>
            <person name="Haddad N.S."/>
            <person name="Haerty W."/>
            <person name="Harris R.M."/>
            <person name="Hofmann H.A."/>
            <person name="Hourlier T."/>
            <person name="Hulata G."/>
            <person name="Jaffe D.B."/>
            <person name="Lara M."/>
            <person name="Lee A.P."/>
            <person name="MacCallum I."/>
            <person name="Mwaiko S."/>
            <person name="Nikaido M."/>
            <person name="Nishihara H."/>
            <person name="Ozouf-Costaz C."/>
            <person name="Penman D.J."/>
            <person name="Przybylski D."/>
            <person name="Rakotomanga M."/>
            <person name="Renn S.C.P."/>
            <person name="Ribeiro F.J."/>
            <person name="Ron M."/>
            <person name="Salzburger W."/>
            <person name="Sanchez-Pulido L."/>
            <person name="Santos M.E."/>
            <person name="Searle S."/>
            <person name="Sharpe T."/>
            <person name="Swofford R."/>
            <person name="Tan F.J."/>
            <person name="Williams L."/>
            <person name="Young S."/>
            <person name="Yin S."/>
            <person name="Okada N."/>
            <person name="Kocher T.D."/>
            <person name="Miska E.A."/>
            <person name="Lander E.S."/>
            <person name="Venkatesh B."/>
            <person name="Fernald R.D."/>
            <person name="Meyer A."/>
            <person name="Ponting C.P."/>
            <person name="Streelman J.T."/>
            <person name="Lindblad-Toh K."/>
            <person name="Seehausen O."/>
            <person name="Di Palma F."/>
        </authorList>
    </citation>
    <scope>NUCLEOTIDE SEQUENCE</scope>
</reference>
<dbReference type="PANTHER" id="PTHR23268:SF102">
    <property type="entry name" value="IMMUNOGLOBULIN V-SET DOMAIN-CONTAINING PROTEIN"/>
    <property type="match status" value="1"/>
</dbReference>
<reference evidence="4" key="2">
    <citation type="submission" date="2025-08" db="UniProtKB">
        <authorList>
            <consortium name="Ensembl"/>
        </authorList>
    </citation>
    <scope>IDENTIFICATION</scope>
</reference>
<accession>A0A3P9BZC5</accession>
<dbReference type="GO" id="GO:0002376">
    <property type="term" value="P:immune system process"/>
    <property type="evidence" value="ECO:0007669"/>
    <property type="project" value="UniProtKB-KW"/>
</dbReference>
<sequence length="112" mass="12747">MFYSYLSRHVVQIFHQDPADMYEIQGQTAEITCSHSIDSYNVILWYKQTENNQLQLLGHVYSTNPSVEPGVTVTIAGNANKDKTCTLTIKDLFMNSSAVYFCAARYHSATYH</sequence>
<dbReference type="Gene3D" id="2.60.40.10">
    <property type="entry name" value="Immunoglobulins"/>
    <property type="match status" value="1"/>
</dbReference>
<dbReference type="InterPro" id="IPR050413">
    <property type="entry name" value="TCR_beta_variable"/>
</dbReference>
<dbReference type="InterPro" id="IPR036179">
    <property type="entry name" value="Ig-like_dom_sf"/>
</dbReference>
<evidence type="ECO:0000259" key="3">
    <source>
        <dbReference type="PROSITE" id="PS50835"/>
    </source>
</evidence>
<proteinExistence type="predicted"/>
<dbReference type="CDD" id="cd00099">
    <property type="entry name" value="IgV"/>
    <property type="match status" value="1"/>
</dbReference>
<evidence type="ECO:0000256" key="1">
    <source>
        <dbReference type="ARBA" id="ARBA00022729"/>
    </source>
</evidence>
<dbReference type="GO" id="GO:0007166">
    <property type="term" value="P:cell surface receptor signaling pathway"/>
    <property type="evidence" value="ECO:0007669"/>
    <property type="project" value="TreeGrafter"/>
</dbReference>
<keyword evidence="5" id="KW-1185">Reference proteome</keyword>
<dbReference type="Ensembl" id="ENSMZET00005015822.1">
    <property type="protein sequence ID" value="ENSMZEP00005015328.1"/>
    <property type="gene ID" value="ENSMZEG00005011508.1"/>
</dbReference>
<evidence type="ECO:0000256" key="2">
    <source>
        <dbReference type="ARBA" id="ARBA00022859"/>
    </source>
</evidence>
<dbReference type="InterPro" id="IPR013783">
    <property type="entry name" value="Ig-like_fold"/>
</dbReference>
<keyword evidence="1" id="KW-0732">Signal</keyword>
<evidence type="ECO:0000313" key="5">
    <source>
        <dbReference type="Proteomes" id="UP000265160"/>
    </source>
</evidence>
<dbReference type="Proteomes" id="UP000265160">
    <property type="component" value="LG19"/>
</dbReference>
<dbReference type="SUPFAM" id="SSF48726">
    <property type="entry name" value="Immunoglobulin"/>
    <property type="match status" value="1"/>
</dbReference>